<feature type="transmembrane region" description="Helical" evidence="1">
    <location>
        <begin position="83"/>
        <end position="104"/>
    </location>
</feature>
<feature type="transmembrane region" description="Helical" evidence="1">
    <location>
        <begin position="182"/>
        <end position="202"/>
    </location>
</feature>
<evidence type="ECO:0000259" key="3">
    <source>
        <dbReference type="Pfam" id="PF19040"/>
    </source>
</evidence>
<evidence type="ECO:0008006" key="6">
    <source>
        <dbReference type="Google" id="ProtNLM"/>
    </source>
</evidence>
<dbReference type="EMBL" id="CP010554">
    <property type="protein sequence ID" value="AJP48639.1"/>
    <property type="molecule type" value="Genomic_DNA"/>
</dbReference>
<dbReference type="InterPro" id="IPR002656">
    <property type="entry name" value="Acyl_transf_3_dom"/>
</dbReference>
<dbReference type="GO" id="GO:0016020">
    <property type="term" value="C:membrane"/>
    <property type="evidence" value="ECO:0007669"/>
    <property type="project" value="TreeGrafter"/>
</dbReference>
<evidence type="ECO:0000313" key="5">
    <source>
        <dbReference type="Proteomes" id="UP000061603"/>
    </source>
</evidence>
<feature type="transmembrane region" description="Helical" evidence="1">
    <location>
        <begin position="149"/>
        <end position="170"/>
    </location>
</feature>
<dbReference type="Pfam" id="PF01757">
    <property type="entry name" value="Acyl_transf_3"/>
    <property type="match status" value="1"/>
</dbReference>
<feature type="transmembrane region" description="Helical" evidence="1">
    <location>
        <begin position="373"/>
        <end position="392"/>
    </location>
</feature>
<keyword evidence="5" id="KW-1185">Reference proteome</keyword>
<dbReference type="RefSeq" id="WP_202634634.1">
    <property type="nucleotide sequence ID" value="NZ_CP010554.1"/>
</dbReference>
<feature type="transmembrane region" description="Helical" evidence="1">
    <location>
        <begin position="266"/>
        <end position="286"/>
    </location>
</feature>
<dbReference type="GO" id="GO:0009103">
    <property type="term" value="P:lipopolysaccharide biosynthetic process"/>
    <property type="evidence" value="ECO:0007669"/>
    <property type="project" value="TreeGrafter"/>
</dbReference>
<dbReference type="PATRIC" id="fig|1565605.3.peg.2070"/>
<feature type="transmembrane region" description="Helical" evidence="1">
    <location>
        <begin position="42"/>
        <end position="63"/>
    </location>
</feature>
<dbReference type="AlphaFoldDB" id="A0A0C5JAE5"/>
<feature type="transmembrane region" description="Helical" evidence="1">
    <location>
        <begin position="335"/>
        <end position="352"/>
    </location>
</feature>
<dbReference type="GO" id="GO:0016747">
    <property type="term" value="F:acyltransferase activity, transferring groups other than amino-acyl groups"/>
    <property type="evidence" value="ECO:0007669"/>
    <property type="project" value="InterPro"/>
</dbReference>
<proteinExistence type="predicted"/>
<evidence type="ECO:0000256" key="1">
    <source>
        <dbReference type="SAM" id="Phobius"/>
    </source>
</evidence>
<dbReference type="STRING" id="1565605.PG1C_09725"/>
<name>A0A0C5JAE5_9PROT</name>
<protein>
    <recommendedName>
        <fullName evidence="6">Acyltransferase</fullName>
    </recommendedName>
</protein>
<reference evidence="4 5" key="1">
    <citation type="journal article" date="2015" name="Genome Announc.">
        <title>Complete Genome Sequence of a Novel Bacterium within the Family Rhodocyclaceae That Degrades Polycyclic Aromatic Hydrocarbons.</title>
        <authorList>
            <person name="Singleton D.R."/>
            <person name="Dickey A.N."/>
            <person name="Scholl E.H."/>
            <person name="Wright F.A."/>
            <person name="Aitken M.D."/>
        </authorList>
    </citation>
    <scope>NUCLEOTIDE SEQUENCE [LARGE SCALE GENOMIC DNA]</scope>
    <source>
        <strain evidence="5">PG1-Ca6</strain>
    </source>
</reference>
<keyword evidence="1" id="KW-0472">Membrane</keyword>
<organism evidence="4 5">
    <name type="scientific">Rugosibacter aromaticivorans</name>
    <dbReference type="NCBI Taxonomy" id="1565605"/>
    <lineage>
        <taxon>Bacteria</taxon>
        <taxon>Pseudomonadati</taxon>
        <taxon>Pseudomonadota</taxon>
        <taxon>Betaproteobacteria</taxon>
        <taxon>Nitrosomonadales</taxon>
        <taxon>Sterolibacteriaceae</taxon>
        <taxon>Rugosibacter</taxon>
    </lineage>
</organism>
<feature type="transmembrane region" description="Helical" evidence="1">
    <location>
        <begin position="15"/>
        <end position="35"/>
    </location>
</feature>
<dbReference type="HOGENOM" id="CLU_005679_10_3_4"/>
<sequence length="670" mass="74748">MTIAYSSLSNNKASYVPGIDGLRALAVLSVILFHFKASILPGGFSGVDVFFVISGYVVSGSLAKERQSGFWHFAVNFYARRITRIYPALVVCLVLTGLLQALLVPNSWLSTTSAKTAIFAFFGLSNFALIWFSDGYFSPRVEFNAFTHTWSLAVEEQFYLLFPIVFFIWMKGRDRKDAIGTFSNWLLPILLAISLLFSWYQTTATPDHAYYLLPSRFWELACGAMLFKLHARGKLVTKSAISTSGCVIVGLTLISLGFFLSEPKSFPFPWAMMSVGGALFVIAGVTSEIGKGLWSSKILNNVFMVYVGKISYSLYLWHWPIVVIFRWTVGLDKPLAVISAIFLTTLASIFSYHVIEKPIRKSRFAISRPDWHIVSRGLMVIVASSIFAIGIFKSQPYLSLSVTKDRSTWYPDSWSADSNKSQSTALPFHGRTLYVLGDSHTGAYSTMLQELKDDQGVVVHQYSKGGCAVANLLRDASPECVRFIEQAVAKIRAEATPGDIVFLASLRMNRLGDQWETFDESAVVEKQREPASIAQRAAALLEAESLIEGLEKASLTVVIDAPKPIFKSPPFRCSDWFNARNPVCDGGFVMSRRFLLEQRQPVMNSIKQLGKEHPGLVVWDPFPVLCPMEPCTAFDENLPLFFDGDHLSGYGNRVLYPSFLSLIKSIWRST</sequence>
<feature type="domain" description="SGNH" evidence="3">
    <location>
        <begin position="432"/>
        <end position="659"/>
    </location>
</feature>
<dbReference type="Proteomes" id="UP000061603">
    <property type="component" value="Chromosome"/>
</dbReference>
<feature type="transmembrane region" description="Helical" evidence="1">
    <location>
        <begin position="239"/>
        <end position="260"/>
    </location>
</feature>
<dbReference type="KEGG" id="rbu:PG1C_09725"/>
<dbReference type="PANTHER" id="PTHR23028">
    <property type="entry name" value="ACETYLTRANSFERASE"/>
    <property type="match status" value="1"/>
</dbReference>
<dbReference type="SUPFAM" id="SSF52266">
    <property type="entry name" value="SGNH hydrolase"/>
    <property type="match status" value="1"/>
</dbReference>
<keyword evidence="1" id="KW-0812">Transmembrane</keyword>
<dbReference type="InterPro" id="IPR050879">
    <property type="entry name" value="Acyltransferase_3"/>
</dbReference>
<dbReference type="Pfam" id="PF19040">
    <property type="entry name" value="SGNH"/>
    <property type="match status" value="1"/>
</dbReference>
<feature type="transmembrane region" description="Helical" evidence="1">
    <location>
        <begin position="298"/>
        <end position="315"/>
    </location>
</feature>
<accession>A0A0C5JAE5</accession>
<feature type="domain" description="Acyltransferase 3" evidence="2">
    <location>
        <begin position="17"/>
        <end position="352"/>
    </location>
</feature>
<gene>
    <name evidence="4" type="ORF">PG1C_09725</name>
</gene>
<feature type="transmembrane region" description="Helical" evidence="1">
    <location>
        <begin position="116"/>
        <end position="137"/>
    </location>
</feature>
<dbReference type="PANTHER" id="PTHR23028:SF53">
    <property type="entry name" value="ACYL_TRANSF_3 DOMAIN-CONTAINING PROTEIN"/>
    <property type="match status" value="1"/>
</dbReference>
<dbReference type="InterPro" id="IPR043968">
    <property type="entry name" value="SGNH"/>
</dbReference>
<keyword evidence="1" id="KW-1133">Transmembrane helix</keyword>
<evidence type="ECO:0000313" key="4">
    <source>
        <dbReference type="EMBL" id="AJP48639.1"/>
    </source>
</evidence>
<evidence type="ECO:0000259" key="2">
    <source>
        <dbReference type="Pfam" id="PF01757"/>
    </source>
</evidence>